<reference evidence="6 7" key="1">
    <citation type="submission" date="2024-06" db="EMBL/GenBank/DDBJ databases">
        <authorList>
            <person name="Campbell A.G."/>
        </authorList>
    </citation>
    <scope>NUCLEOTIDE SEQUENCE [LARGE SCALE GENOMIC DNA]</scope>
    <source>
        <strain evidence="6 7">EM12</strain>
    </source>
</reference>
<dbReference type="InterPro" id="IPR000847">
    <property type="entry name" value="LysR_HTH_N"/>
</dbReference>
<evidence type="ECO:0000313" key="6">
    <source>
        <dbReference type="EMBL" id="MER2252767.1"/>
    </source>
</evidence>
<evidence type="ECO:0000256" key="2">
    <source>
        <dbReference type="ARBA" id="ARBA00023015"/>
    </source>
</evidence>
<comment type="similarity">
    <text evidence="1">Belongs to the LysR transcriptional regulatory family.</text>
</comment>
<protein>
    <submittedName>
        <fullName evidence="6">LysR family transcriptional regulator</fullName>
    </submittedName>
</protein>
<dbReference type="CDD" id="cd08422">
    <property type="entry name" value="PBP2_CrgA_like"/>
    <property type="match status" value="1"/>
</dbReference>
<evidence type="ECO:0000259" key="5">
    <source>
        <dbReference type="PROSITE" id="PS50931"/>
    </source>
</evidence>
<dbReference type="PANTHER" id="PTHR30537:SF5">
    <property type="entry name" value="HTH-TYPE TRANSCRIPTIONAL ACTIVATOR TTDR-RELATED"/>
    <property type="match status" value="1"/>
</dbReference>
<dbReference type="InterPro" id="IPR058163">
    <property type="entry name" value="LysR-type_TF_proteobact-type"/>
</dbReference>
<dbReference type="PROSITE" id="PS50931">
    <property type="entry name" value="HTH_LYSR"/>
    <property type="match status" value="1"/>
</dbReference>
<feature type="domain" description="HTH lysR-type" evidence="5">
    <location>
        <begin position="1"/>
        <end position="58"/>
    </location>
</feature>
<sequence>MDLADVALFCSIVTTGSLSAAGRASGHSPMAVSRRLAALEAELGVRLLHRTTRAVALTADGETFLPFARTMIAAREAAAAAFVERHEGLSGVLRVTAPNRIGRALVVPLAVRLMAENPLLQVDLTLSDRIVDIVASGIDVALRVATLQASDLVAVRLADNPRILCAAPGYLAAHGRPACLADLDGHACLTLHAMEAWPFNRDGKPLARRVGGRLAANSVDAVREACLAGAGLALLTYWDVAQDLAEETLVALSLSDAEPERLAIWAVLPSRQHRPARVRHFLDALRADLSRTPAVAEPAGANHPPAAEAG</sequence>
<dbReference type="InterPro" id="IPR036388">
    <property type="entry name" value="WH-like_DNA-bd_sf"/>
</dbReference>
<evidence type="ECO:0000256" key="1">
    <source>
        <dbReference type="ARBA" id="ARBA00009437"/>
    </source>
</evidence>
<keyword evidence="7" id="KW-1185">Reference proteome</keyword>
<dbReference type="InterPro" id="IPR036390">
    <property type="entry name" value="WH_DNA-bd_sf"/>
</dbReference>
<keyword evidence="4" id="KW-0804">Transcription</keyword>
<evidence type="ECO:0000256" key="3">
    <source>
        <dbReference type="ARBA" id="ARBA00023125"/>
    </source>
</evidence>
<keyword evidence="3" id="KW-0238">DNA-binding</keyword>
<dbReference type="Proteomes" id="UP001480955">
    <property type="component" value="Unassembled WGS sequence"/>
</dbReference>
<dbReference type="Gene3D" id="1.10.10.10">
    <property type="entry name" value="Winged helix-like DNA-binding domain superfamily/Winged helix DNA-binding domain"/>
    <property type="match status" value="1"/>
</dbReference>
<gene>
    <name evidence="6" type="ORF">ABS772_22880</name>
</gene>
<proteinExistence type="inferred from homology"/>
<keyword evidence="2" id="KW-0805">Transcription regulation</keyword>
<dbReference type="InterPro" id="IPR005119">
    <property type="entry name" value="LysR_subst-bd"/>
</dbReference>
<organism evidence="6 7">
    <name type="scientific">Methylorubrum podarium</name>
    <dbReference type="NCBI Taxonomy" id="200476"/>
    <lineage>
        <taxon>Bacteria</taxon>
        <taxon>Pseudomonadati</taxon>
        <taxon>Pseudomonadota</taxon>
        <taxon>Alphaproteobacteria</taxon>
        <taxon>Hyphomicrobiales</taxon>
        <taxon>Methylobacteriaceae</taxon>
        <taxon>Methylorubrum</taxon>
    </lineage>
</organism>
<dbReference type="Gene3D" id="3.40.190.290">
    <property type="match status" value="1"/>
</dbReference>
<dbReference type="Pfam" id="PF00126">
    <property type="entry name" value="HTH_1"/>
    <property type="match status" value="1"/>
</dbReference>
<comment type="caution">
    <text evidence="6">The sequence shown here is derived from an EMBL/GenBank/DDBJ whole genome shotgun (WGS) entry which is preliminary data.</text>
</comment>
<dbReference type="RefSeq" id="WP_350396993.1">
    <property type="nucleotide sequence ID" value="NZ_JBELQE010000119.1"/>
</dbReference>
<dbReference type="EMBL" id="JBELQE010000119">
    <property type="protein sequence ID" value="MER2252767.1"/>
    <property type="molecule type" value="Genomic_DNA"/>
</dbReference>
<dbReference type="SUPFAM" id="SSF53850">
    <property type="entry name" value="Periplasmic binding protein-like II"/>
    <property type="match status" value="1"/>
</dbReference>
<evidence type="ECO:0000313" key="7">
    <source>
        <dbReference type="Proteomes" id="UP001480955"/>
    </source>
</evidence>
<dbReference type="PANTHER" id="PTHR30537">
    <property type="entry name" value="HTH-TYPE TRANSCRIPTIONAL REGULATOR"/>
    <property type="match status" value="1"/>
</dbReference>
<dbReference type="SUPFAM" id="SSF46785">
    <property type="entry name" value="Winged helix' DNA-binding domain"/>
    <property type="match status" value="1"/>
</dbReference>
<dbReference type="Pfam" id="PF03466">
    <property type="entry name" value="LysR_substrate"/>
    <property type="match status" value="1"/>
</dbReference>
<accession>A0ABV1QTM1</accession>
<evidence type="ECO:0000256" key="4">
    <source>
        <dbReference type="ARBA" id="ARBA00023163"/>
    </source>
</evidence>
<name>A0ABV1QTM1_9HYPH</name>